<name>A0A3N4KFH2_9PEZI</name>
<dbReference type="EMBL" id="ML119196">
    <property type="protein sequence ID" value="RPB07091.1"/>
    <property type="molecule type" value="Genomic_DNA"/>
</dbReference>
<dbReference type="InParanoid" id="A0A3N4KFH2"/>
<organism evidence="1 2">
    <name type="scientific">Morchella conica CCBAS932</name>
    <dbReference type="NCBI Taxonomy" id="1392247"/>
    <lineage>
        <taxon>Eukaryota</taxon>
        <taxon>Fungi</taxon>
        <taxon>Dikarya</taxon>
        <taxon>Ascomycota</taxon>
        <taxon>Pezizomycotina</taxon>
        <taxon>Pezizomycetes</taxon>
        <taxon>Pezizales</taxon>
        <taxon>Morchellaceae</taxon>
        <taxon>Morchella</taxon>
    </lineage>
</organism>
<protein>
    <submittedName>
        <fullName evidence="1">Uncharacterized protein</fullName>
    </submittedName>
</protein>
<gene>
    <name evidence="1" type="ORF">P167DRAFT_599623</name>
</gene>
<keyword evidence="2" id="KW-1185">Reference proteome</keyword>
<dbReference type="AlphaFoldDB" id="A0A3N4KFH2"/>
<evidence type="ECO:0000313" key="1">
    <source>
        <dbReference type="EMBL" id="RPB07091.1"/>
    </source>
</evidence>
<dbReference type="Proteomes" id="UP000277580">
    <property type="component" value="Unassembled WGS sequence"/>
</dbReference>
<sequence length="160" mass="17931">MTPLPPRHPPNLSAPYNPPPDHATWRAAVITDLHAANTIMKYAAQLVNISDDRDWSEPEFEQAAALEEAAGELEERLARHQSVFAHVQMGATRRELWAKDLPKLEAGRRDVADVLTDLGNALKAAEGEEGENRERPKYLPPPFIEDTVLRVGNLGSRRRR</sequence>
<accession>A0A3N4KFH2</accession>
<reference evidence="1 2" key="1">
    <citation type="journal article" date="2018" name="Nat. Ecol. Evol.">
        <title>Pezizomycetes genomes reveal the molecular basis of ectomycorrhizal truffle lifestyle.</title>
        <authorList>
            <person name="Murat C."/>
            <person name="Payen T."/>
            <person name="Noel B."/>
            <person name="Kuo A."/>
            <person name="Morin E."/>
            <person name="Chen J."/>
            <person name="Kohler A."/>
            <person name="Krizsan K."/>
            <person name="Balestrini R."/>
            <person name="Da Silva C."/>
            <person name="Montanini B."/>
            <person name="Hainaut M."/>
            <person name="Levati E."/>
            <person name="Barry K.W."/>
            <person name="Belfiori B."/>
            <person name="Cichocki N."/>
            <person name="Clum A."/>
            <person name="Dockter R.B."/>
            <person name="Fauchery L."/>
            <person name="Guy J."/>
            <person name="Iotti M."/>
            <person name="Le Tacon F."/>
            <person name="Lindquist E.A."/>
            <person name="Lipzen A."/>
            <person name="Malagnac F."/>
            <person name="Mello A."/>
            <person name="Molinier V."/>
            <person name="Miyauchi S."/>
            <person name="Poulain J."/>
            <person name="Riccioni C."/>
            <person name="Rubini A."/>
            <person name="Sitrit Y."/>
            <person name="Splivallo R."/>
            <person name="Traeger S."/>
            <person name="Wang M."/>
            <person name="Zifcakova L."/>
            <person name="Wipf D."/>
            <person name="Zambonelli A."/>
            <person name="Paolocci F."/>
            <person name="Nowrousian M."/>
            <person name="Ottonello S."/>
            <person name="Baldrian P."/>
            <person name="Spatafora J.W."/>
            <person name="Henrissat B."/>
            <person name="Nagy L.G."/>
            <person name="Aury J.M."/>
            <person name="Wincker P."/>
            <person name="Grigoriev I.V."/>
            <person name="Bonfante P."/>
            <person name="Martin F.M."/>
        </authorList>
    </citation>
    <scope>NUCLEOTIDE SEQUENCE [LARGE SCALE GENOMIC DNA]</scope>
    <source>
        <strain evidence="1 2">CCBAS932</strain>
    </source>
</reference>
<dbReference type="OrthoDB" id="10424566at2759"/>
<evidence type="ECO:0000313" key="2">
    <source>
        <dbReference type="Proteomes" id="UP000277580"/>
    </source>
</evidence>
<proteinExistence type="predicted"/>